<evidence type="ECO:0000313" key="2">
    <source>
        <dbReference type="EMBL" id="CAK9324240.1"/>
    </source>
</evidence>
<dbReference type="EMBL" id="OZ021740">
    <property type="protein sequence ID" value="CAK9324240.1"/>
    <property type="molecule type" value="Genomic_DNA"/>
</dbReference>
<organism evidence="2 3">
    <name type="scientific">Citrullus colocynthis</name>
    <name type="common">colocynth</name>
    <dbReference type="NCBI Taxonomy" id="252529"/>
    <lineage>
        <taxon>Eukaryota</taxon>
        <taxon>Viridiplantae</taxon>
        <taxon>Streptophyta</taxon>
        <taxon>Embryophyta</taxon>
        <taxon>Tracheophyta</taxon>
        <taxon>Spermatophyta</taxon>
        <taxon>Magnoliopsida</taxon>
        <taxon>eudicotyledons</taxon>
        <taxon>Gunneridae</taxon>
        <taxon>Pentapetalae</taxon>
        <taxon>rosids</taxon>
        <taxon>fabids</taxon>
        <taxon>Cucurbitales</taxon>
        <taxon>Cucurbitaceae</taxon>
        <taxon>Benincaseae</taxon>
        <taxon>Citrullus</taxon>
    </lineage>
</organism>
<name>A0ABP0YUN5_9ROSI</name>
<evidence type="ECO:0000256" key="1">
    <source>
        <dbReference type="SAM" id="MobiDB-lite"/>
    </source>
</evidence>
<accession>A0ABP0YUN5</accession>
<feature type="compositionally biased region" description="Low complexity" evidence="1">
    <location>
        <begin position="1"/>
        <end position="27"/>
    </location>
</feature>
<gene>
    <name evidence="2" type="ORF">CITCOLO1_LOCUS16471</name>
</gene>
<proteinExistence type="predicted"/>
<reference evidence="2 3" key="1">
    <citation type="submission" date="2024-03" db="EMBL/GenBank/DDBJ databases">
        <authorList>
            <person name="Gkanogiannis A."/>
            <person name="Becerra Lopez-Lavalle L."/>
        </authorList>
    </citation>
    <scope>NUCLEOTIDE SEQUENCE [LARGE SCALE GENOMIC DNA]</scope>
</reference>
<feature type="compositionally biased region" description="Basic and acidic residues" evidence="1">
    <location>
        <begin position="28"/>
        <end position="39"/>
    </location>
</feature>
<protein>
    <submittedName>
        <fullName evidence="2">Uncharacterized protein</fullName>
    </submittedName>
</protein>
<feature type="region of interest" description="Disordered" evidence="1">
    <location>
        <begin position="1"/>
        <end position="52"/>
    </location>
</feature>
<feature type="non-terminal residue" evidence="2">
    <location>
        <position position="1"/>
    </location>
</feature>
<evidence type="ECO:0000313" key="3">
    <source>
        <dbReference type="Proteomes" id="UP001642487"/>
    </source>
</evidence>
<sequence length="91" mass="9454">GSSDDVGLSSTSSSTSGDSENSGSGTDIIRRDEAEKGRESMGIGGEKGNVEGFVGEGIGNLRVIEGGAKGAKVEKDRKIIGEAIRRRRDKE</sequence>
<dbReference type="Proteomes" id="UP001642487">
    <property type="component" value="Chromosome 6"/>
</dbReference>
<keyword evidence="3" id="KW-1185">Reference proteome</keyword>